<keyword evidence="4" id="KW-1185">Reference proteome</keyword>
<evidence type="ECO:0000313" key="4">
    <source>
        <dbReference type="Proteomes" id="UP000671868"/>
    </source>
</evidence>
<evidence type="ECO:0000256" key="1">
    <source>
        <dbReference type="SAM" id="MobiDB-lite"/>
    </source>
</evidence>
<reference evidence="3 4" key="1">
    <citation type="journal article" date="2021" name="Front. Microbiol.">
        <title>Aerobic Denitrification and Heterotrophic Sulfur Oxidation in the Genus Halomonas Revealed by Six Novel Species Characterizations and Genome-Based Analysis.</title>
        <authorList>
            <person name="Wang L."/>
            <person name="Shao Z."/>
        </authorList>
    </citation>
    <scope>NUCLEOTIDE SEQUENCE [LARGE SCALE GENOMIC DNA]</scope>
    <source>
        <strain evidence="3 4">MCCC 1A11059</strain>
    </source>
</reference>
<evidence type="ECO:0000256" key="2">
    <source>
        <dbReference type="SAM" id="Phobius"/>
    </source>
</evidence>
<dbReference type="Proteomes" id="UP000671868">
    <property type="component" value="Chromosome"/>
</dbReference>
<dbReference type="RefSeq" id="WP_197448512.1">
    <property type="nucleotide sequence ID" value="NZ_CP053381.1"/>
</dbReference>
<feature type="compositionally biased region" description="Basic and acidic residues" evidence="1">
    <location>
        <begin position="1"/>
        <end position="26"/>
    </location>
</feature>
<protein>
    <submittedName>
        <fullName evidence="3">Uncharacterized protein</fullName>
    </submittedName>
</protein>
<gene>
    <name evidence="3" type="ORF">HNO51_17425</name>
</gene>
<accession>A0ABX7W8S0</accession>
<keyword evidence="2" id="KW-0812">Transmembrane</keyword>
<name>A0ABX7W8S0_9GAMM</name>
<keyword evidence="2" id="KW-1133">Transmembrane helix</keyword>
<evidence type="ECO:0000313" key="3">
    <source>
        <dbReference type="EMBL" id="QTP56306.1"/>
    </source>
</evidence>
<sequence>MDTRESRTPEEKKQHLMEERLPEDFAHPQPDADQPEARRPAKGVHWLVLGVAILVGIVVITLLLSRLVD</sequence>
<feature type="region of interest" description="Disordered" evidence="1">
    <location>
        <begin position="1"/>
        <end position="39"/>
    </location>
</feature>
<feature type="transmembrane region" description="Helical" evidence="2">
    <location>
        <begin position="44"/>
        <end position="64"/>
    </location>
</feature>
<proteinExistence type="predicted"/>
<dbReference type="EMBL" id="CP053381">
    <property type="protein sequence ID" value="QTP56306.1"/>
    <property type="molecule type" value="Genomic_DNA"/>
</dbReference>
<organism evidence="3 4">
    <name type="scientific">Billgrantia sulfidoxydans</name>
    <dbReference type="NCBI Taxonomy" id="2733484"/>
    <lineage>
        <taxon>Bacteria</taxon>
        <taxon>Pseudomonadati</taxon>
        <taxon>Pseudomonadota</taxon>
        <taxon>Gammaproteobacteria</taxon>
        <taxon>Oceanospirillales</taxon>
        <taxon>Halomonadaceae</taxon>
        <taxon>Billgrantia</taxon>
    </lineage>
</organism>
<keyword evidence="2" id="KW-0472">Membrane</keyword>